<proteinExistence type="predicted"/>
<dbReference type="RefSeq" id="XP_070880978.1">
    <property type="nucleotide sequence ID" value="XM_071027220.1"/>
</dbReference>
<evidence type="ECO:0008006" key="3">
    <source>
        <dbReference type="Google" id="ProtNLM"/>
    </source>
</evidence>
<comment type="caution">
    <text evidence="1">The sequence shown here is derived from an EMBL/GenBank/DDBJ whole genome shotgun (WGS) entry which is preliminary data.</text>
</comment>
<keyword evidence="2" id="KW-1185">Reference proteome</keyword>
<dbReference type="EMBL" id="JBFXLQ010000075">
    <property type="protein sequence ID" value="KAL2861084.1"/>
    <property type="molecule type" value="Genomic_DNA"/>
</dbReference>
<reference evidence="1 2" key="1">
    <citation type="submission" date="2024-07" db="EMBL/GenBank/DDBJ databases">
        <title>Section-level genome sequencing and comparative genomics of Aspergillus sections Usti and Cavernicolus.</title>
        <authorList>
            <consortium name="Lawrence Berkeley National Laboratory"/>
            <person name="Nybo J.L."/>
            <person name="Vesth T.C."/>
            <person name="Theobald S."/>
            <person name="Frisvad J.C."/>
            <person name="Larsen T.O."/>
            <person name="Kjaerboelling I."/>
            <person name="Rothschild-Mancinelli K."/>
            <person name="Lyhne E.K."/>
            <person name="Kogle M.E."/>
            <person name="Barry K."/>
            <person name="Clum A."/>
            <person name="Na H."/>
            <person name="Ledsgaard L."/>
            <person name="Lin J."/>
            <person name="Lipzen A."/>
            <person name="Kuo A."/>
            <person name="Riley R."/>
            <person name="Mondo S."/>
            <person name="Labutti K."/>
            <person name="Haridas S."/>
            <person name="Pangalinan J."/>
            <person name="Salamov A.A."/>
            <person name="Simmons B.A."/>
            <person name="Magnuson J.K."/>
            <person name="Chen J."/>
            <person name="Drula E."/>
            <person name="Henrissat B."/>
            <person name="Wiebenga A."/>
            <person name="Lubbers R.J."/>
            <person name="Gomes A.C."/>
            <person name="Macurrencykelacurrency M.R."/>
            <person name="Stajich J."/>
            <person name="Grigoriev I.V."/>
            <person name="Mortensen U.H."/>
            <person name="De Vries R.P."/>
            <person name="Baker S.E."/>
            <person name="Andersen M.R."/>
        </authorList>
    </citation>
    <scope>NUCLEOTIDE SEQUENCE [LARGE SCALE GENOMIC DNA]</scope>
    <source>
        <strain evidence="1 2">CBS 449.75</strain>
    </source>
</reference>
<evidence type="ECO:0000313" key="2">
    <source>
        <dbReference type="Proteomes" id="UP001610432"/>
    </source>
</evidence>
<dbReference type="GeneID" id="98142292"/>
<evidence type="ECO:0000313" key="1">
    <source>
        <dbReference type="EMBL" id="KAL2861084.1"/>
    </source>
</evidence>
<accession>A0ABR4L983</accession>
<gene>
    <name evidence="1" type="ORF">BJX67DRAFT_315178</name>
</gene>
<dbReference type="Proteomes" id="UP001610432">
    <property type="component" value="Unassembled WGS sequence"/>
</dbReference>
<sequence>MAYVPQPTTRSPNLLLSFPPEILLPIFDLFFSEELYNPSSVHTREELSCRVVSFGQVVRVTKGVRGACPSWAHTARSLVFRGKSTRHGYLVRIRRLFTESHVRTFPLLRDCIVKLCHPYSLLDVSAVQQELAKATYSLEYVCAVTWADDEIMTVMRGRVEGMGYGPFETDFVNTFVDECVAAGLKIADCQRKWPNGGGTGDSERLREAGLQAIEKFFFKELLALWYYNAQLVRQILGAFPNLGYAVFPSFLHVPLVAKMKYFFPQLEDNSPFAPVTLTPPQMLQTLGIKYTGGGRRYSDIMASLRVVEVSSYHYNAIRAVAHRMRFGWGGLMLLARFNCWVDDWYNCDLPWNIIHMIEEQVEKAVSDIPESRKPKRFPLKELALVMEEQID</sequence>
<name>A0ABR4L983_9EURO</name>
<protein>
    <recommendedName>
        <fullName evidence="3">F-box domain-containing protein</fullName>
    </recommendedName>
</protein>
<organism evidence="1 2">
    <name type="scientific">Aspergillus lucknowensis</name>
    <dbReference type="NCBI Taxonomy" id="176173"/>
    <lineage>
        <taxon>Eukaryota</taxon>
        <taxon>Fungi</taxon>
        <taxon>Dikarya</taxon>
        <taxon>Ascomycota</taxon>
        <taxon>Pezizomycotina</taxon>
        <taxon>Eurotiomycetes</taxon>
        <taxon>Eurotiomycetidae</taxon>
        <taxon>Eurotiales</taxon>
        <taxon>Aspergillaceae</taxon>
        <taxon>Aspergillus</taxon>
        <taxon>Aspergillus subgen. Nidulantes</taxon>
    </lineage>
</organism>